<protein>
    <submittedName>
        <fullName evidence="2">Uncharacterized protein</fullName>
    </submittedName>
</protein>
<organism evidence="2 3">
    <name type="scientific">Prosthecobacter algae</name>
    <dbReference type="NCBI Taxonomy" id="1144682"/>
    <lineage>
        <taxon>Bacteria</taxon>
        <taxon>Pseudomonadati</taxon>
        <taxon>Verrucomicrobiota</taxon>
        <taxon>Verrucomicrobiia</taxon>
        <taxon>Verrucomicrobiales</taxon>
        <taxon>Verrucomicrobiaceae</taxon>
        <taxon>Prosthecobacter</taxon>
    </lineage>
</organism>
<keyword evidence="3" id="KW-1185">Reference proteome</keyword>
<dbReference type="EMBL" id="BAABIA010000002">
    <property type="protein sequence ID" value="GAA5135357.1"/>
    <property type="molecule type" value="Genomic_DNA"/>
</dbReference>
<gene>
    <name evidence="2" type="ORF">GCM10023213_08480</name>
</gene>
<accession>A0ABP9NVV0</accession>
<evidence type="ECO:0000313" key="3">
    <source>
        <dbReference type="Proteomes" id="UP001499852"/>
    </source>
</evidence>
<proteinExistence type="predicted"/>
<dbReference type="Proteomes" id="UP001499852">
    <property type="component" value="Unassembled WGS sequence"/>
</dbReference>
<evidence type="ECO:0000256" key="1">
    <source>
        <dbReference type="SAM" id="MobiDB-lite"/>
    </source>
</evidence>
<evidence type="ECO:0000313" key="2">
    <source>
        <dbReference type="EMBL" id="GAA5135357.1"/>
    </source>
</evidence>
<reference evidence="3" key="1">
    <citation type="journal article" date="2019" name="Int. J. Syst. Evol. Microbiol.">
        <title>The Global Catalogue of Microorganisms (GCM) 10K type strain sequencing project: providing services to taxonomists for standard genome sequencing and annotation.</title>
        <authorList>
            <consortium name="The Broad Institute Genomics Platform"/>
            <consortium name="The Broad Institute Genome Sequencing Center for Infectious Disease"/>
            <person name="Wu L."/>
            <person name="Ma J."/>
        </authorList>
    </citation>
    <scope>NUCLEOTIDE SEQUENCE [LARGE SCALE GENOMIC DNA]</scope>
    <source>
        <strain evidence="3">JCM 18053</strain>
    </source>
</reference>
<sequence length="64" mass="6785">MLADSAKGGNGQMQAFISHPRRFAIGPQTVKSQDSPLSRELTTGHGGHAAQHQHCRFGSLASTI</sequence>
<feature type="region of interest" description="Disordered" evidence="1">
    <location>
        <begin position="28"/>
        <end position="64"/>
    </location>
</feature>
<name>A0ABP9NVV0_9BACT</name>
<comment type="caution">
    <text evidence="2">The sequence shown here is derived from an EMBL/GenBank/DDBJ whole genome shotgun (WGS) entry which is preliminary data.</text>
</comment>